<comment type="similarity">
    <text evidence="2">Belongs to the SusD family.</text>
</comment>
<evidence type="ECO:0000256" key="2">
    <source>
        <dbReference type="ARBA" id="ARBA00006275"/>
    </source>
</evidence>
<dbReference type="InterPro" id="IPR033985">
    <property type="entry name" value="SusD-like_N"/>
</dbReference>
<feature type="domain" description="RagB/SusD" evidence="6">
    <location>
        <begin position="316"/>
        <end position="415"/>
    </location>
</feature>
<evidence type="ECO:0000259" key="7">
    <source>
        <dbReference type="Pfam" id="PF14322"/>
    </source>
</evidence>
<evidence type="ECO:0000256" key="1">
    <source>
        <dbReference type="ARBA" id="ARBA00004442"/>
    </source>
</evidence>
<dbReference type="SUPFAM" id="SSF48452">
    <property type="entry name" value="TPR-like"/>
    <property type="match status" value="1"/>
</dbReference>
<dbReference type="Pfam" id="PF07980">
    <property type="entry name" value="SusD_RagB"/>
    <property type="match status" value="1"/>
</dbReference>
<feature type="domain" description="SusD-like N-terminal" evidence="7">
    <location>
        <begin position="22"/>
        <end position="221"/>
    </location>
</feature>
<keyword evidence="3" id="KW-0732">Signal</keyword>
<organism evidence="8 9">
    <name type="scientific">Candidatus Parabacteroides intestinigallinarum</name>
    <dbReference type="NCBI Taxonomy" id="2838722"/>
    <lineage>
        <taxon>Bacteria</taxon>
        <taxon>Pseudomonadati</taxon>
        <taxon>Bacteroidota</taxon>
        <taxon>Bacteroidia</taxon>
        <taxon>Bacteroidales</taxon>
        <taxon>Tannerellaceae</taxon>
        <taxon>Parabacteroides</taxon>
    </lineage>
</organism>
<dbReference type="Proteomes" id="UP000823847">
    <property type="component" value="Unassembled WGS sequence"/>
</dbReference>
<reference evidence="8" key="1">
    <citation type="journal article" date="2021" name="PeerJ">
        <title>Extensive microbial diversity within the chicken gut microbiome revealed by metagenomics and culture.</title>
        <authorList>
            <person name="Gilroy R."/>
            <person name="Ravi A."/>
            <person name="Getino M."/>
            <person name="Pursley I."/>
            <person name="Horton D.L."/>
            <person name="Alikhan N.F."/>
            <person name="Baker D."/>
            <person name="Gharbi K."/>
            <person name="Hall N."/>
            <person name="Watson M."/>
            <person name="Adriaenssens E.M."/>
            <person name="Foster-Nyarko E."/>
            <person name="Jarju S."/>
            <person name="Secka A."/>
            <person name="Antonio M."/>
            <person name="Oren A."/>
            <person name="Chaudhuri R.R."/>
            <person name="La Ragione R."/>
            <person name="Hildebrand F."/>
            <person name="Pallen M.J."/>
        </authorList>
    </citation>
    <scope>NUCLEOTIDE SEQUENCE</scope>
    <source>
        <strain evidence="8">ChiHecec2B26-12326</strain>
    </source>
</reference>
<evidence type="ECO:0000256" key="3">
    <source>
        <dbReference type="ARBA" id="ARBA00022729"/>
    </source>
</evidence>
<sequence length="454" mass="50199">MKKIYLVGLAFALFTSACDDVLEKTSSTQLPTEEAITSIEDLTNAVNGVYMDQATEVGSYAAEFGIYADLRGGDFESVSTNNHAGMIYRYQTGPNDSMSKDFYTVFYTSLARLNSVLSVAGNIEGSEALQGELYALRALYHFDLARLFAQLPTTTDMSGLGIVLSTEVYPTTYIGTRATLQQTYDQILSDLNTALGLLSKDQQTGRINYWAALGIRARAYLYLGQNENALADCKEIIANSPYRLYTRDEYPTVWLQEGSVESMFEILTTQNYNAQRNSIGYFTHASGYGECAATEAFVEELAKHPDDIRTTLFAEETDNGYNGVYPQKYNGRDGQIYVNNPKIIRLSEVYLIAAEAALKSGDATAAAGYINDLRQNRIENYTDVASVTIDDILLERRLELYAEGHAAFDAWRNGRSVNNTFVGEVPSGDNRTVCAIPISEINVAHGELQQNPGY</sequence>
<evidence type="ECO:0000313" key="8">
    <source>
        <dbReference type="EMBL" id="HIX86109.1"/>
    </source>
</evidence>
<evidence type="ECO:0000259" key="6">
    <source>
        <dbReference type="Pfam" id="PF07980"/>
    </source>
</evidence>
<proteinExistence type="inferred from homology"/>
<accession>A0A9D2BP94</accession>
<dbReference type="GO" id="GO:0009279">
    <property type="term" value="C:cell outer membrane"/>
    <property type="evidence" value="ECO:0007669"/>
    <property type="project" value="UniProtKB-SubCell"/>
</dbReference>
<name>A0A9D2BP94_9BACT</name>
<evidence type="ECO:0000256" key="5">
    <source>
        <dbReference type="ARBA" id="ARBA00023237"/>
    </source>
</evidence>
<dbReference type="InterPro" id="IPR011990">
    <property type="entry name" value="TPR-like_helical_dom_sf"/>
</dbReference>
<evidence type="ECO:0000313" key="9">
    <source>
        <dbReference type="Proteomes" id="UP000823847"/>
    </source>
</evidence>
<protein>
    <submittedName>
        <fullName evidence="8">RagB/SusD family nutrient uptake outer membrane protein</fullName>
    </submittedName>
</protein>
<keyword evidence="5" id="KW-0998">Cell outer membrane</keyword>
<dbReference type="PROSITE" id="PS51257">
    <property type="entry name" value="PROKAR_LIPOPROTEIN"/>
    <property type="match status" value="1"/>
</dbReference>
<dbReference type="EMBL" id="DXEN01000041">
    <property type="protein sequence ID" value="HIX86109.1"/>
    <property type="molecule type" value="Genomic_DNA"/>
</dbReference>
<gene>
    <name evidence="8" type="ORF">H9848_05835</name>
</gene>
<keyword evidence="4" id="KW-0472">Membrane</keyword>
<reference evidence="8" key="2">
    <citation type="submission" date="2021-04" db="EMBL/GenBank/DDBJ databases">
        <authorList>
            <person name="Gilroy R."/>
        </authorList>
    </citation>
    <scope>NUCLEOTIDE SEQUENCE</scope>
    <source>
        <strain evidence="8">ChiHecec2B26-12326</strain>
    </source>
</reference>
<dbReference type="AlphaFoldDB" id="A0A9D2BP94"/>
<dbReference type="Gene3D" id="1.25.40.390">
    <property type="match status" value="1"/>
</dbReference>
<dbReference type="Pfam" id="PF14322">
    <property type="entry name" value="SusD-like_3"/>
    <property type="match status" value="1"/>
</dbReference>
<dbReference type="Gene3D" id="2.20.20.130">
    <property type="match status" value="1"/>
</dbReference>
<comment type="subcellular location">
    <subcellularLocation>
        <location evidence="1">Cell outer membrane</location>
    </subcellularLocation>
</comment>
<dbReference type="CDD" id="cd08977">
    <property type="entry name" value="SusD"/>
    <property type="match status" value="1"/>
</dbReference>
<evidence type="ECO:0000256" key="4">
    <source>
        <dbReference type="ARBA" id="ARBA00023136"/>
    </source>
</evidence>
<dbReference type="InterPro" id="IPR012944">
    <property type="entry name" value="SusD_RagB_dom"/>
</dbReference>
<comment type="caution">
    <text evidence="8">The sequence shown here is derived from an EMBL/GenBank/DDBJ whole genome shotgun (WGS) entry which is preliminary data.</text>
</comment>
<dbReference type="Gene3D" id="1.25.40.900">
    <property type="match status" value="1"/>
</dbReference>